<gene>
    <name evidence="1" type="ORF">BKN37_14550</name>
</gene>
<dbReference type="RefSeq" id="WP_071027036.1">
    <property type="nucleotide sequence ID" value="NZ_MLQM01000073.1"/>
</dbReference>
<dbReference type="AlphaFoldDB" id="A0A1S1NI81"/>
<protein>
    <submittedName>
        <fullName evidence="1">Uncharacterized protein</fullName>
    </submittedName>
</protein>
<reference evidence="1 2" key="1">
    <citation type="submission" date="2016-10" db="EMBL/GenBank/DDBJ databases">
        <title>Genome sequence of Mycobacterium talmonii.</title>
        <authorList>
            <person name="Greninger A.L."/>
            <person name="Elliott B."/>
            <person name="Vasireddy S."/>
            <person name="Vasireddy R."/>
        </authorList>
    </citation>
    <scope>NUCLEOTIDE SEQUENCE [LARGE SCALE GENOMIC DNA]</scope>
    <source>
        <strain evidence="2">NE-TNMC-100812</strain>
    </source>
</reference>
<accession>A0A1S1NI81</accession>
<evidence type="ECO:0000313" key="2">
    <source>
        <dbReference type="Proteomes" id="UP000179734"/>
    </source>
</evidence>
<keyword evidence="2" id="KW-1185">Reference proteome</keyword>
<comment type="caution">
    <text evidence="1">The sequence shown here is derived from an EMBL/GenBank/DDBJ whole genome shotgun (WGS) entry which is preliminary data.</text>
</comment>
<dbReference type="SUPFAM" id="SSF46955">
    <property type="entry name" value="Putative DNA-binding domain"/>
    <property type="match status" value="1"/>
</dbReference>
<dbReference type="Proteomes" id="UP000179734">
    <property type="component" value="Unassembled WGS sequence"/>
</dbReference>
<dbReference type="EMBL" id="MLQM01000073">
    <property type="protein sequence ID" value="OHV03539.1"/>
    <property type="molecule type" value="Genomic_DNA"/>
</dbReference>
<evidence type="ECO:0000313" key="1">
    <source>
        <dbReference type="EMBL" id="OHV03539.1"/>
    </source>
</evidence>
<organism evidence="1 2">
    <name type="scientific">Mycobacterium talmoniae</name>
    <dbReference type="NCBI Taxonomy" id="1858794"/>
    <lineage>
        <taxon>Bacteria</taxon>
        <taxon>Bacillati</taxon>
        <taxon>Actinomycetota</taxon>
        <taxon>Actinomycetes</taxon>
        <taxon>Mycobacteriales</taxon>
        <taxon>Mycobacteriaceae</taxon>
        <taxon>Mycobacterium</taxon>
    </lineage>
</organism>
<name>A0A1S1NI81_9MYCO</name>
<proteinExistence type="predicted"/>
<dbReference type="InterPro" id="IPR009061">
    <property type="entry name" value="DNA-bd_dom_put_sf"/>
</dbReference>
<sequence>MNVWSERTSWNTVVWLNVERTAELTGLKVDTIYHYVSRKDPKFPQPDSRGGRTYFAGEQVLRYILEHRRRRRSIVSRLFPRVPDPNPAQFMSAEPCNIPDIGRFAIHTWRPSDGAGPVAIAYPDRENTLHINNVPKAAAALLNQLPPRIDAVAVPNGETASLPDDRSQTAPIVVVAERQPVYRYDPVDHGAARYKWWDLANLLRVDLPWWSPLLNDLDAMLAWRPGASTEQITPYTPSIDPGHITALASPGDSAPLCAAVDKLAQRILIRLNGRDRHDTNCLTPGLVQAAVSTVDPTEPVPELTADEAALILHHRADRHAATHALRVADHWAFMPVLTHAIKISASSATAMARQWAGRLTDVAEQRRTELGFWHVSRYMGAGVEPVRWLTDLDNPHTWAIEANNGTIYAGVGTSTPGALGQLTEAEIDHQAAFFRDTAGQVWPVPDTGFDYYRTGYNGAGPQRLAETLTLLAADARTDVHKPPHFDPDTDLYRLISTHDTPLTVTAELLAAARASRA</sequence>